<comment type="similarity">
    <text evidence="2">Belongs to the nucleobase:cation symporter-2 (NCS2) (TC 2.A.40) family.</text>
</comment>
<feature type="transmembrane region" description="Helical" evidence="7">
    <location>
        <begin position="105"/>
        <end position="124"/>
    </location>
</feature>
<evidence type="ECO:0000256" key="5">
    <source>
        <dbReference type="ARBA" id="ARBA00022989"/>
    </source>
</evidence>
<feature type="transmembrane region" description="Helical" evidence="7">
    <location>
        <begin position="72"/>
        <end position="93"/>
    </location>
</feature>
<evidence type="ECO:0000256" key="6">
    <source>
        <dbReference type="ARBA" id="ARBA00023136"/>
    </source>
</evidence>
<feature type="transmembrane region" description="Helical" evidence="7">
    <location>
        <begin position="159"/>
        <end position="180"/>
    </location>
</feature>
<dbReference type="NCBIfam" id="NF037981">
    <property type="entry name" value="NCS2_1"/>
    <property type="match status" value="1"/>
</dbReference>
<dbReference type="Proteomes" id="UP001523565">
    <property type="component" value="Unassembled WGS sequence"/>
</dbReference>
<keyword evidence="3" id="KW-0813">Transport</keyword>
<feature type="transmembrane region" description="Helical" evidence="7">
    <location>
        <begin position="130"/>
        <end position="152"/>
    </location>
</feature>
<dbReference type="PROSITE" id="PS01116">
    <property type="entry name" value="XANTH_URACIL_PERMASE"/>
    <property type="match status" value="1"/>
</dbReference>
<evidence type="ECO:0000256" key="2">
    <source>
        <dbReference type="ARBA" id="ARBA00008821"/>
    </source>
</evidence>
<dbReference type="PANTHER" id="PTHR42810:SF2">
    <property type="entry name" value="PURINE PERMEASE C1399.01C-RELATED"/>
    <property type="match status" value="1"/>
</dbReference>
<gene>
    <name evidence="8" type="ORF">NK118_12860</name>
</gene>
<dbReference type="EMBL" id="JAMZFV010000024">
    <property type="protein sequence ID" value="MCP1111139.1"/>
    <property type="molecule type" value="Genomic_DNA"/>
</dbReference>
<accession>A0ABT1EKY6</accession>
<evidence type="ECO:0000313" key="8">
    <source>
        <dbReference type="EMBL" id="MCP1111139.1"/>
    </source>
</evidence>
<sequence length="468" mass="48939">MEIVETVETAASVNAKSLEQQEHDLVYQLDGKPRLRTAIPLGMQHVLAMFASNLAPILLIAGACSLNGADTIIMMQCAMFVSGLTTFIQLYPIRLGKRLRIGGNLPIVMGTSFAFVPTATTVAATGGIGAVLGGCLLGSVSEVLIGVFYKYLRKFFPPLVVGSTLITIGINLMSAGAGYFAGGVGSEDYGSIRNLSIAFLVLAIVVLLQRFGKGLFKSSALLIAMVIGYILCAFLGMVDTQAIMEAGWFSVPKPFHFKMTFSIPVTISFAALYITSGLETIGNTSGITMAGFDREATETETSGAILADAGGSILAACFNALPNTAFGQNAGIVSMTKVVNKFCIATGAFILMISGFVPKLGALFAAIPAPVLGGSIISVFSMIIINGIKMIAKAGFSERNVLILGVTFALGLGLAKDPAAVAQLPSAIRFIFSDSVAATCIVAIILNLIFPIKDKEELEKAKAALLDS</sequence>
<comment type="subcellular location">
    <subcellularLocation>
        <location evidence="1">Membrane</location>
        <topology evidence="1">Multi-pass membrane protein</topology>
    </subcellularLocation>
</comment>
<dbReference type="InterPro" id="IPR006042">
    <property type="entry name" value="Xan_ur_permease"/>
</dbReference>
<feature type="transmembrane region" description="Helical" evidence="7">
    <location>
        <begin position="192"/>
        <end position="208"/>
    </location>
</feature>
<dbReference type="PANTHER" id="PTHR42810">
    <property type="entry name" value="PURINE PERMEASE C1399.01C-RELATED"/>
    <property type="match status" value="1"/>
</dbReference>
<evidence type="ECO:0000256" key="7">
    <source>
        <dbReference type="SAM" id="Phobius"/>
    </source>
</evidence>
<feature type="transmembrane region" description="Helical" evidence="7">
    <location>
        <begin position="400"/>
        <end position="415"/>
    </location>
</feature>
<dbReference type="RefSeq" id="WP_262070019.1">
    <property type="nucleotide sequence ID" value="NZ_JAMXOC010000024.1"/>
</dbReference>
<keyword evidence="4 7" id="KW-0812">Transmembrane</keyword>
<keyword evidence="5 7" id="KW-1133">Transmembrane helix</keyword>
<feature type="transmembrane region" description="Helical" evidence="7">
    <location>
        <begin position="220"/>
        <end position="243"/>
    </location>
</feature>
<keyword evidence="9" id="KW-1185">Reference proteome</keyword>
<keyword evidence="6 7" id="KW-0472">Membrane</keyword>
<feature type="transmembrane region" description="Helical" evidence="7">
    <location>
        <begin position="427"/>
        <end position="450"/>
    </location>
</feature>
<evidence type="ECO:0000256" key="3">
    <source>
        <dbReference type="ARBA" id="ARBA00022448"/>
    </source>
</evidence>
<comment type="caution">
    <text evidence="8">The sequence shown here is derived from an EMBL/GenBank/DDBJ whole genome shotgun (WGS) entry which is preliminary data.</text>
</comment>
<dbReference type="Pfam" id="PF00860">
    <property type="entry name" value="Xan_ur_permease"/>
    <property type="match status" value="1"/>
</dbReference>
<evidence type="ECO:0000256" key="1">
    <source>
        <dbReference type="ARBA" id="ARBA00004141"/>
    </source>
</evidence>
<organism evidence="8 9">
    <name type="scientific">Ohessyouella blattaphilus</name>
    <dbReference type="NCBI Taxonomy" id="2949333"/>
    <lineage>
        <taxon>Bacteria</taxon>
        <taxon>Bacillati</taxon>
        <taxon>Bacillota</taxon>
        <taxon>Clostridia</taxon>
        <taxon>Lachnospirales</taxon>
        <taxon>Lachnospiraceae</taxon>
        <taxon>Ohessyouella</taxon>
    </lineage>
</organism>
<name>A0ABT1EKY6_9FIRM</name>
<dbReference type="InterPro" id="IPR006043">
    <property type="entry name" value="NCS2"/>
</dbReference>
<evidence type="ECO:0000313" key="9">
    <source>
        <dbReference type="Proteomes" id="UP001523565"/>
    </source>
</evidence>
<feature type="transmembrane region" description="Helical" evidence="7">
    <location>
        <begin position="255"/>
        <end position="274"/>
    </location>
</feature>
<protein>
    <submittedName>
        <fullName evidence="8">Purine permease</fullName>
    </submittedName>
</protein>
<reference evidence="8 9" key="1">
    <citation type="journal article" date="2022" name="Genome Biol. Evol.">
        <title>Host diet, physiology and behaviors set the stage for Lachnospiraceae cladogenesis.</title>
        <authorList>
            <person name="Vera-Ponce De Leon A."/>
            <person name="Schneider M."/>
            <person name="Jahnes B.C."/>
            <person name="Sadowski V."/>
            <person name="Camuy-Velez L.A."/>
            <person name="Duan J."/>
            <person name="Sabree Z.L."/>
        </authorList>
    </citation>
    <scope>NUCLEOTIDE SEQUENCE [LARGE SCALE GENOMIC DNA]</scope>
    <source>
        <strain evidence="8 9">PAL227</strain>
    </source>
</reference>
<proteinExistence type="inferred from homology"/>
<evidence type="ECO:0000256" key="4">
    <source>
        <dbReference type="ARBA" id="ARBA00022692"/>
    </source>
</evidence>
<dbReference type="NCBIfam" id="TIGR00801">
    <property type="entry name" value="ncs2"/>
    <property type="match status" value="1"/>
</dbReference>
<feature type="transmembrane region" description="Helical" evidence="7">
    <location>
        <begin position="46"/>
        <end position="66"/>
    </location>
</feature>
<feature type="transmembrane region" description="Helical" evidence="7">
    <location>
        <begin position="338"/>
        <end position="357"/>
    </location>
</feature>
<feature type="transmembrane region" description="Helical" evidence="7">
    <location>
        <begin position="363"/>
        <end position="388"/>
    </location>
</feature>